<organism evidence="3 4">
    <name type="scientific">Blastopirellula marina</name>
    <dbReference type="NCBI Taxonomy" id="124"/>
    <lineage>
        <taxon>Bacteria</taxon>
        <taxon>Pseudomonadati</taxon>
        <taxon>Planctomycetota</taxon>
        <taxon>Planctomycetia</taxon>
        <taxon>Pirellulales</taxon>
        <taxon>Pirellulaceae</taxon>
        <taxon>Blastopirellula</taxon>
    </lineage>
</organism>
<gene>
    <name evidence="3" type="ORF">C5Y96_15270</name>
</gene>
<dbReference type="InterPro" id="IPR014719">
    <property type="entry name" value="Ribosomal_bL12_C/ClpS-like"/>
</dbReference>
<dbReference type="Gene3D" id="3.30.1390.10">
    <property type="match status" value="1"/>
</dbReference>
<dbReference type="Proteomes" id="UP000240009">
    <property type="component" value="Unassembled WGS sequence"/>
</dbReference>
<feature type="transmembrane region" description="Helical" evidence="1">
    <location>
        <begin position="63"/>
        <end position="81"/>
    </location>
</feature>
<dbReference type="RefSeq" id="WP_105354996.1">
    <property type="nucleotide sequence ID" value="NZ_PUIA01000042.1"/>
</dbReference>
<dbReference type="Pfam" id="PF00542">
    <property type="entry name" value="Ribosomal_L12"/>
    <property type="match status" value="1"/>
</dbReference>
<feature type="domain" description="Large ribosomal subunit protein bL12 C-terminal" evidence="2">
    <location>
        <begin position="17"/>
        <end position="47"/>
    </location>
</feature>
<dbReference type="SUPFAM" id="SSF54736">
    <property type="entry name" value="ClpS-like"/>
    <property type="match status" value="1"/>
</dbReference>
<protein>
    <recommendedName>
        <fullName evidence="2">Large ribosomal subunit protein bL12 C-terminal domain-containing protein</fullName>
    </recommendedName>
</protein>
<name>A0A2S8FAC0_9BACT</name>
<dbReference type="GO" id="GO:0003735">
    <property type="term" value="F:structural constituent of ribosome"/>
    <property type="evidence" value="ECO:0007669"/>
    <property type="project" value="InterPro"/>
</dbReference>
<dbReference type="OrthoDB" id="214992at2"/>
<dbReference type="InterPro" id="IPR013823">
    <property type="entry name" value="Ribosomal_bL12_C"/>
</dbReference>
<keyword evidence="1" id="KW-0472">Membrane</keyword>
<reference evidence="3 4" key="1">
    <citation type="submission" date="2018-02" db="EMBL/GenBank/DDBJ databases">
        <title>Comparative genomes isolates from brazilian mangrove.</title>
        <authorList>
            <person name="Araujo J.E."/>
            <person name="Taketani R.G."/>
            <person name="Silva M.C.P."/>
            <person name="Loureco M.V."/>
            <person name="Andreote F.D."/>
        </authorList>
    </citation>
    <scope>NUCLEOTIDE SEQUENCE [LARGE SCALE GENOMIC DNA]</scope>
    <source>
        <strain evidence="3 4">HEX-2 MGV</strain>
    </source>
</reference>
<evidence type="ECO:0000256" key="1">
    <source>
        <dbReference type="SAM" id="Phobius"/>
    </source>
</evidence>
<dbReference type="EMBL" id="PUIA01000042">
    <property type="protein sequence ID" value="PQO29113.1"/>
    <property type="molecule type" value="Genomic_DNA"/>
</dbReference>
<sequence>MTQEQPSLDQVKQQLRQGQKIQAIKTLREESGIGLKEAKDQVEAIQAKMIADGEVLPKASGCAGAMILFAAGLGSFSAWMLT</sequence>
<accession>A0A2S8FAC0</accession>
<evidence type="ECO:0000259" key="2">
    <source>
        <dbReference type="Pfam" id="PF00542"/>
    </source>
</evidence>
<keyword evidence="1" id="KW-0812">Transmembrane</keyword>
<comment type="caution">
    <text evidence="3">The sequence shown here is derived from an EMBL/GenBank/DDBJ whole genome shotgun (WGS) entry which is preliminary data.</text>
</comment>
<dbReference type="GO" id="GO:0006412">
    <property type="term" value="P:translation"/>
    <property type="evidence" value="ECO:0007669"/>
    <property type="project" value="InterPro"/>
</dbReference>
<keyword evidence="1" id="KW-1133">Transmembrane helix</keyword>
<evidence type="ECO:0000313" key="3">
    <source>
        <dbReference type="EMBL" id="PQO29113.1"/>
    </source>
</evidence>
<dbReference type="AlphaFoldDB" id="A0A2S8FAC0"/>
<proteinExistence type="predicted"/>
<evidence type="ECO:0000313" key="4">
    <source>
        <dbReference type="Proteomes" id="UP000240009"/>
    </source>
</evidence>